<sequence length="103" mass="11347">MSGILASPPPKRPRTENTLHTSPHNNTPPIIPLNASSHTYPVTPSHSNNLSHTNYTTKSQTPRPQTTLTTDHLLHSATQAPAPPSDDRPHRNRQPTKKVLNID</sequence>
<dbReference type="AlphaFoldDB" id="A0A6A6E0H8"/>
<protein>
    <submittedName>
        <fullName evidence="2">Uncharacterized protein</fullName>
    </submittedName>
</protein>
<dbReference type="OrthoDB" id="10453642at2759"/>
<evidence type="ECO:0000256" key="1">
    <source>
        <dbReference type="SAM" id="MobiDB-lite"/>
    </source>
</evidence>
<proteinExistence type="predicted"/>
<gene>
    <name evidence="2" type="ORF">K469DRAFT_707689</name>
</gene>
<keyword evidence="3" id="KW-1185">Reference proteome</keyword>
<accession>A0A6A6E0H8</accession>
<dbReference type="Proteomes" id="UP000800200">
    <property type="component" value="Unassembled WGS sequence"/>
</dbReference>
<feature type="region of interest" description="Disordered" evidence="1">
    <location>
        <begin position="1"/>
        <end position="103"/>
    </location>
</feature>
<evidence type="ECO:0000313" key="2">
    <source>
        <dbReference type="EMBL" id="KAF2185441.1"/>
    </source>
</evidence>
<feature type="compositionally biased region" description="Polar residues" evidence="1">
    <location>
        <begin position="16"/>
        <end position="70"/>
    </location>
</feature>
<organism evidence="2 3">
    <name type="scientific">Zopfia rhizophila CBS 207.26</name>
    <dbReference type="NCBI Taxonomy" id="1314779"/>
    <lineage>
        <taxon>Eukaryota</taxon>
        <taxon>Fungi</taxon>
        <taxon>Dikarya</taxon>
        <taxon>Ascomycota</taxon>
        <taxon>Pezizomycotina</taxon>
        <taxon>Dothideomycetes</taxon>
        <taxon>Dothideomycetes incertae sedis</taxon>
        <taxon>Zopfiaceae</taxon>
        <taxon>Zopfia</taxon>
    </lineage>
</organism>
<name>A0A6A6E0H8_9PEZI</name>
<dbReference type="EMBL" id="ML994633">
    <property type="protein sequence ID" value="KAF2185441.1"/>
    <property type="molecule type" value="Genomic_DNA"/>
</dbReference>
<evidence type="ECO:0000313" key="3">
    <source>
        <dbReference type="Proteomes" id="UP000800200"/>
    </source>
</evidence>
<reference evidence="2" key="1">
    <citation type="journal article" date="2020" name="Stud. Mycol.">
        <title>101 Dothideomycetes genomes: a test case for predicting lifestyles and emergence of pathogens.</title>
        <authorList>
            <person name="Haridas S."/>
            <person name="Albert R."/>
            <person name="Binder M."/>
            <person name="Bloem J."/>
            <person name="Labutti K."/>
            <person name="Salamov A."/>
            <person name="Andreopoulos B."/>
            <person name="Baker S."/>
            <person name="Barry K."/>
            <person name="Bills G."/>
            <person name="Bluhm B."/>
            <person name="Cannon C."/>
            <person name="Castanera R."/>
            <person name="Culley D."/>
            <person name="Daum C."/>
            <person name="Ezra D."/>
            <person name="Gonzalez J."/>
            <person name="Henrissat B."/>
            <person name="Kuo A."/>
            <person name="Liang C."/>
            <person name="Lipzen A."/>
            <person name="Lutzoni F."/>
            <person name="Magnuson J."/>
            <person name="Mondo S."/>
            <person name="Nolan M."/>
            <person name="Ohm R."/>
            <person name="Pangilinan J."/>
            <person name="Park H.-J."/>
            <person name="Ramirez L."/>
            <person name="Alfaro M."/>
            <person name="Sun H."/>
            <person name="Tritt A."/>
            <person name="Yoshinaga Y."/>
            <person name="Zwiers L.-H."/>
            <person name="Turgeon B."/>
            <person name="Goodwin S."/>
            <person name="Spatafora J."/>
            <person name="Crous P."/>
            <person name="Grigoriev I."/>
        </authorList>
    </citation>
    <scope>NUCLEOTIDE SEQUENCE</scope>
    <source>
        <strain evidence="2">CBS 207.26</strain>
    </source>
</reference>